<feature type="binding site" evidence="15">
    <location>
        <begin position="58"/>
        <end position="61"/>
    </location>
    <ligand>
        <name>GTP</name>
        <dbReference type="ChEBI" id="CHEBI:37565"/>
        <label>1</label>
    </ligand>
</feature>
<dbReference type="InterPro" id="IPR003373">
    <property type="entry name" value="Fe2_transport_prot-B"/>
</dbReference>
<evidence type="ECO:0000256" key="7">
    <source>
        <dbReference type="ARBA" id="ARBA00022692"/>
    </source>
</evidence>
<evidence type="ECO:0000256" key="3">
    <source>
        <dbReference type="ARBA" id="ARBA00022448"/>
    </source>
</evidence>
<keyword evidence="8 15" id="KW-0547">Nucleotide-binding</keyword>
<dbReference type="Proteomes" id="UP000045545">
    <property type="component" value="Unassembled WGS sequence"/>
</dbReference>
<evidence type="ECO:0000259" key="18">
    <source>
        <dbReference type="PROSITE" id="PS51711"/>
    </source>
</evidence>
<evidence type="ECO:0000256" key="12">
    <source>
        <dbReference type="ARBA" id="ARBA00023134"/>
    </source>
</evidence>
<feature type="binding site" evidence="16">
    <location>
        <position position="23"/>
    </location>
    <ligand>
        <name>Mg(2+)</name>
        <dbReference type="ChEBI" id="CHEBI:18420"/>
        <label>2</label>
    </ligand>
</feature>
<dbReference type="CDD" id="cd01879">
    <property type="entry name" value="FeoB"/>
    <property type="match status" value="1"/>
</dbReference>
<dbReference type="PROSITE" id="PS51711">
    <property type="entry name" value="G_FEOB"/>
    <property type="match status" value="1"/>
</dbReference>
<name>A0A0E4C7Z2_9FIRM</name>
<dbReference type="GO" id="GO:0005886">
    <property type="term" value="C:plasma membrane"/>
    <property type="evidence" value="ECO:0007669"/>
    <property type="project" value="UniProtKB-SubCell"/>
</dbReference>
<keyword evidence="4" id="KW-1003">Cell membrane</keyword>
<dbReference type="InterPro" id="IPR011640">
    <property type="entry name" value="Fe2_transport_prot_B_C"/>
</dbReference>
<feature type="transmembrane region" description="Helical" evidence="17">
    <location>
        <begin position="439"/>
        <end position="465"/>
    </location>
</feature>
<feature type="transmembrane region" description="Helical" evidence="17">
    <location>
        <begin position="530"/>
        <end position="549"/>
    </location>
</feature>
<feature type="transmembrane region" description="Helical" evidence="17">
    <location>
        <begin position="680"/>
        <end position="698"/>
    </location>
</feature>
<dbReference type="Pfam" id="PF07670">
    <property type="entry name" value="Gate"/>
    <property type="match status" value="2"/>
</dbReference>
<dbReference type="GO" id="GO:0015093">
    <property type="term" value="F:ferrous iron transmembrane transporter activity"/>
    <property type="evidence" value="ECO:0007669"/>
    <property type="project" value="UniProtKB-UniRule"/>
</dbReference>
<evidence type="ECO:0000256" key="8">
    <source>
        <dbReference type="ARBA" id="ARBA00022741"/>
    </source>
</evidence>
<evidence type="ECO:0000256" key="17">
    <source>
        <dbReference type="RuleBase" id="RU362098"/>
    </source>
</evidence>
<dbReference type="Gene3D" id="3.40.50.300">
    <property type="entry name" value="P-loop containing nucleotide triphosphate hydrolases"/>
    <property type="match status" value="1"/>
</dbReference>
<dbReference type="InterPro" id="IPR027417">
    <property type="entry name" value="P-loop_NTPase"/>
</dbReference>
<dbReference type="InterPro" id="IPR050860">
    <property type="entry name" value="FeoB_GTPase"/>
</dbReference>
<keyword evidence="10 17" id="KW-0408">Iron</keyword>
<dbReference type="FunFam" id="3.40.50.300:FF:000426">
    <property type="entry name" value="Ferrous iron transport protein B"/>
    <property type="match status" value="1"/>
</dbReference>
<keyword evidence="11" id="KW-0406">Ion transport</keyword>
<comment type="similarity">
    <text evidence="17">Belongs to the TRAFAC class TrmE-Era-EngA-EngB-Septin-like GTPase superfamily. FeoB GTPase (TC 9.A.8) family.</text>
</comment>
<dbReference type="InterPro" id="IPR030389">
    <property type="entry name" value="G_FEOB_dom"/>
</dbReference>
<evidence type="ECO:0000256" key="5">
    <source>
        <dbReference type="ARBA" id="ARBA00022496"/>
    </source>
</evidence>
<dbReference type="Gene3D" id="1.10.287.1770">
    <property type="match status" value="1"/>
</dbReference>
<dbReference type="AlphaFoldDB" id="A0A0E4C7Z2"/>
<keyword evidence="5 17" id="KW-0410">Iron transport</keyword>
<feature type="binding site" evidence="16">
    <location>
        <position position="26"/>
    </location>
    <ligand>
        <name>Mg(2+)</name>
        <dbReference type="ChEBI" id="CHEBI:18420"/>
        <label>2</label>
    </ligand>
</feature>
<evidence type="ECO:0000313" key="19">
    <source>
        <dbReference type="EMBL" id="CFX18126.1"/>
    </source>
</evidence>
<evidence type="ECO:0000256" key="10">
    <source>
        <dbReference type="ARBA" id="ARBA00023004"/>
    </source>
</evidence>
<evidence type="ECO:0000313" key="20">
    <source>
        <dbReference type="Proteomes" id="UP000045545"/>
    </source>
</evidence>
<evidence type="ECO:0000256" key="6">
    <source>
        <dbReference type="ARBA" id="ARBA00022519"/>
    </source>
</evidence>
<feature type="transmembrane region" description="Helical" evidence="17">
    <location>
        <begin position="405"/>
        <end position="427"/>
    </location>
</feature>
<evidence type="ECO:0000256" key="13">
    <source>
        <dbReference type="ARBA" id="ARBA00023136"/>
    </source>
</evidence>
<dbReference type="Pfam" id="PF07664">
    <property type="entry name" value="FeoB_C"/>
    <property type="match status" value="1"/>
</dbReference>
<evidence type="ECO:0000256" key="9">
    <source>
        <dbReference type="ARBA" id="ARBA00022989"/>
    </source>
</evidence>
<keyword evidence="16" id="KW-0460">Magnesium</keyword>
<gene>
    <name evidence="19" type="ORF">736</name>
</gene>
<evidence type="ECO:0000256" key="11">
    <source>
        <dbReference type="ARBA" id="ARBA00023065"/>
    </source>
</evidence>
<evidence type="ECO:0000256" key="16">
    <source>
        <dbReference type="PIRSR" id="PIRSR603373-2"/>
    </source>
</evidence>
<keyword evidence="7 17" id="KW-0812">Transmembrane</keyword>
<feature type="binding site" evidence="15">
    <location>
        <begin position="12"/>
        <end position="19"/>
    </location>
    <ligand>
        <name>GTP</name>
        <dbReference type="ChEBI" id="CHEBI:37565"/>
        <label>1</label>
    </ligand>
</feature>
<dbReference type="InterPro" id="IPR011642">
    <property type="entry name" value="Gate_dom"/>
</dbReference>
<reference evidence="19 20" key="1">
    <citation type="submission" date="2015-03" db="EMBL/GenBank/DDBJ databases">
        <authorList>
            <person name="Murphy D."/>
        </authorList>
    </citation>
    <scope>NUCLEOTIDE SEQUENCE [LARGE SCALE GENOMIC DNA]</scope>
    <source>
        <strain evidence="19 20">OL-4</strain>
    </source>
</reference>
<protein>
    <recommendedName>
        <fullName evidence="14 17">Ferrous iron transport protein B</fullName>
    </recommendedName>
</protein>
<dbReference type="InterPro" id="IPR041069">
    <property type="entry name" value="FeoB_Cyto"/>
</dbReference>
<feature type="transmembrane region" description="Helical" evidence="17">
    <location>
        <begin position="471"/>
        <end position="492"/>
    </location>
</feature>
<feature type="transmembrane region" description="Helical" evidence="17">
    <location>
        <begin position="361"/>
        <end position="385"/>
    </location>
</feature>
<evidence type="ECO:0000256" key="14">
    <source>
        <dbReference type="NCBIfam" id="TIGR00437"/>
    </source>
</evidence>
<dbReference type="Pfam" id="PF17910">
    <property type="entry name" value="FeoB_Cyto"/>
    <property type="match status" value="1"/>
</dbReference>
<dbReference type="RefSeq" id="WP_046495894.1">
    <property type="nucleotide sequence ID" value="NZ_CGIH01000009.1"/>
</dbReference>
<feature type="binding site" evidence="15">
    <location>
        <begin position="118"/>
        <end position="121"/>
    </location>
    <ligand>
        <name>GTP</name>
        <dbReference type="ChEBI" id="CHEBI:37565"/>
        <label>1</label>
    </ligand>
</feature>
<keyword evidence="12 15" id="KW-0342">GTP-binding</keyword>
<dbReference type="PANTHER" id="PTHR43185">
    <property type="entry name" value="FERROUS IRON TRANSPORT PROTEIN B"/>
    <property type="match status" value="1"/>
</dbReference>
<feature type="domain" description="FeoB-type G" evidence="18">
    <location>
        <begin position="5"/>
        <end position="167"/>
    </location>
</feature>
<dbReference type="OrthoDB" id="9809127at2"/>
<feature type="transmembrane region" description="Helical" evidence="17">
    <location>
        <begin position="647"/>
        <end position="668"/>
    </location>
</feature>
<proteinExistence type="inferred from homology"/>
<dbReference type="Pfam" id="PF02421">
    <property type="entry name" value="FeoB_N"/>
    <property type="match status" value="1"/>
</dbReference>
<dbReference type="NCBIfam" id="TIGR00437">
    <property type="entry name" value="feoB"/>
    <property type="match status" value="1"/>
</dbReference>
<dbReference type="EMBL" id="CGIH01000009">
    <property type="protein sequence ID" value="CFX18126.1"/>
    <property type="molecule type" value="Genomic_DNA"/>
</dbReference>
<feature type="transmembrane region" description="Helical" evidence="17">
    <location>
        <begin position="305"/>
        <end position="326"/>
    </location>
</feature>
<organism evidence="19 20">
    <name type="scientific">Syntrophomonas zehnderi OL-4</name>
    <dbReference type="NCBI Taxonomy" id="690567"/>
    <lineage>
        <taxon>Bacteria</taxon>
        <taxon>Bacillati</taxon>
        <taxon>Bacillota</taxon>
        <taxon>Clostridia</taxon>
        <taxon>Eubacteriales</taxon>
        <taxon>Syntrophomonadaceae</taxon>
        <taxon>Syntrophomonas</taxon>
    </lineage>
</organism>
<comment type="function">
    <text evidence="1 17">Probable transporter of a GTP-driven Fe(2+) uptake system.</text>
</comment>
<dbReference type="PANTHER" id="PTHR43185:SF1">
    <property type="entry name" value="FE(2+) TRANSPORTER FEOB"/>
    <property type="match status" value="1"/>
</dbReference>
<evidence type="ECO:0000256" key="15">
    <source>
        <dbReference type="PIRSR" id="PIRSR603373-1"/>
    </source>
</evidence>
<keyword evidence="3 17" id="KW-0813">Transport</keyword>
<keyword evidence="16" id="KW-0479">Metal-binding</keyword>
<comment type="subcellular location">
    <subcellularLocation>
        <location evidence="2">Cell inner membrane</location>
        <topology evidence="2">Multi-pass membrane protein</topology>
    </subcellularLocation>
    <subcellularLocation>
        <location evidence="17">Cell membrane</location>
        <topology evidence="17">Multi-pass membrane protein</topology>
    </subcellularLocation>
</comment>
<dbReference type="GO" id="GO:0046872">
    <property type="term" value="F:metal ion binding"/>
    <property type="evidence" value="ECO:0007669"/>
    <property type="project" value="UniProtKB-KW"/>
</dbReference>
<feature type="binding site" evidence="16">
    <location>
        <position position="27"/>
    </location>
    <ligand>
        <name>Mg(2+)</name>
        <dbReference type="ChEBI" id="CHEBI:18420"/>
        <label>2</label>
    </ligand>
</feature>
<keyword evidence="9 17" id="KW-1133">Transmembrane helix</keyword>
<dbReference type="STRING" id="690567.736"/>
<feature type="binding site" evidence="15">
    <location>
        <begin position="37"/>
        <end position="41"/>
    </location>
    <ligand>
        <name>GTP</name>
        <dbReference type="ChEBI" id="CHEBI:37565"/>
        <label>1</label>
    </ligand>
</feature>
<keyword evidence="13 17" id="KW-0472">Membrane</keyword>
<sequence>MTEKKLVVALAGNPNSGKTTIYNNLTGSRQHVGNYSGVTVEKKEGRVKHAGYDITVIDLPGTYGLSAYSPDELVSRNVILHARPDILVNIVDASNLERNLYLTSQLLELKIPMLLVLNMADVVEQRGDKIDSDLLSKLLGMSVVKAVGSKNEGTQEILTEVIKIAENKIELPERQVRYRREVEDELLVLQRIINQEKTAALEIAAGSDSVGNSRLPYPSRWLALKFLEKDREIMKHLEEFDQELPLQIEKSRKRLQSMIGDDAETCLVEDRYGFIRGVCREACQTNTLERLTLTEKIDNILLNRVLGIPVFLGIMWLLFQLTFTLGAPPMEWIESGIAALAGWVEVNMAESLLRSLLVDGIIGGVGGVLVFLPNILLLFLGIALLEGTGYMARAAFVMDNIMHRAGLHGKSFVPMLIGFGCTVPAMMATRTLENPRDRLVTMLVTPLMSCGARLPVYTLLIAAFFTPRAGGNVLFSLYLIGIILAIAMARLFRTYLLPGETEPFVMELPIYRMPTLKNILIHMWERTWLYLRKAGTIILAMSILMWGLFTFPNVDEHGRAFNEPAIQLENSYAGRMGKAIEPVIKPLGFDWKTGVALVSGLGAKEVVVSTMGTLYSIGDSEALAAEEAAAVKSFAEKVREQSGFTPLVAYVLMIFTLIYVPCLATVAIMKRETNGWKWPLFMVAYTLILAWLVSFIVYRGGLWLGIGV</sequence>
<accession>A0A0E4C7Z2</accession>
<evidence type="ECO:0000256" key="2">
    <source>
        <dbReference type="ARBA" id="ARBA00004429"/>
    </source>
</evidence>
<keyword evidence="20" id="KW-1185">Reference proteome</keyword>
<evidence type="ECO:0000256" key="1">
    <source>
        <dbReference type="ARBA" id="ARBA00003926"/>
    </source>
</evidence>
<dbReference type="SUPFAM" id="SSF52540">
    <property type="entry name" value="P-loop containing nucleoside triphosphate hydrolases"/>
    <property type="match status" value="1"/>
</dbReference>
<dbReference type="GO" id="GO:0005525">
    <property type="term" value="F:GTP binding"/>
    <property type="evidence" value="ECO:0007669"/>
    <property type="project" value="UniProtKB-KW"/>
</dbReference>
<keyword evidence="6" id="KW-0997">Cell inner membrane</keyword>
<evidence type="ECO:0000256" key="4">
    <source>
        <dbReference type="ARBA" id="ARBA00022475"/>
    </source>
</evidence>